<evidence type="ECO:0000256" key="2">
    <source>
        <dbReference type="ARBA" id="ARBA00022475"/>
    </source>
</evidence>
<proteinExistence type="predicted"/>
<dbReference type="Pfam" id="PF03553">
    <property type="entry name" value="Na_H_antiporter"/>
    <property type="match status" value="1"/>
</dbReference>
<evidence type="ECO:0000256" key="3">
    <source>
        <dbReference type="ARBA" id="ARBA00022692"/>
    </source>
</evidence>
<evidence type="ECO:0000256" key="5">
    <source>
        <dbReference type="ARBA" id="ARBA00023136"/>
    </source>
</evidence>
<comment type="subcellular location">
    <subcellularLocation>
        <location evidence="1">Cell membrane</location>
        <topology evidence="1">Multi-pass membrane protein</topology>
    </subcellularLocation>
</comment>
<protein>
    <submittedName>
        <fullName evidence="10">Na+/H+ antiporter NhaC family protein</fullName>
    </submittedName>
</protein>
<evidence type="ECO:0000259" key="9">
    <source>
        <dbReference type="Pfam" id="PF03553"/>
    </source>
</evidence>
<evidence type="ECO:0000256" key="8">
    <source>
        <dbReference type="SAM" id="SignalP"/>
    </source>
</evidence>
<dbReference type="PANTHER" id="PTHR43478:SF1">
    <property type="entry name" value="NA+_H+ ANTIPORTER NHAC-LIKE C-TERMINAL DOMAIN-CONTAINING PROTEIN"/>
    <property type="match status" value="1"/>
</dbReference>
<keyword evidence="5 7" id="KW-0472">Membrane</keyword>
<feature type="region of interest" description="Disordered" evidence="6">
    <location>
        <begin position="337"/>
        <end position="356"/>
    </location>
</feature>
<gene>
    <name evidence="10" type="ORF">FV139_11835</name>
</gene>
<feature type="transmembrane region" description="Helical" evidence="7">
    <location>
        <begin position="103"/>
        <end position="122"/>
    </location>
</feature>
<evidence type="ECO:0000313" key="10">
    <source>
        <dbReference type="EMBL" id="TXS94274.1"/>
    </source>
</evidence>
<feature type="transmembrane region" description="Helical" evidence="7">
    <location>
        <begin position="249"/>
        <end position="272"/>
    </location>
</feature>
<dbReference type="InterPro" id="IPR018461">
    <property type="entry name" value="Na/H_Antiport_NhaC-like_C"/>
</dbReference>
<evidence type="ECO:0000256" key="1">
    <source>
        <dbReference type="ARBA" id="ARBA00004651"/>
    </source>
</evidence>
<feature type="transmembrane region" description="Helical" evidence="7">
    <location>
        <begin position="475"/>
        <end position="494"/>
    </location>
</feature>
<feature type="transmembrane region" description="Helical" evidence="7">
    <location>
        <begin position="367"/>
        <end position="386"/>
    </location>
</feature>
<feature type="transmembrane region" description="Helical" evidence="7">
    <location>
        <begin position="292"/>
        <end position="317"/>
    </location>
</feature>
<name>A0A5C9A2P5_9GAMM</name>
<evidence type="ECO:0000256" key="7">
    <source>
        <dbReference type="SAM" id="Phobius"/>
    </source>
</evidence>
<feature type="transmembrane region" description="Helical" evidence="7">
    <location>
        <begin position="499"/>
        <end position="517"/>
    </location>
</feature>
<feature type="chain" id="PRO_5022709481" evidence="8">
    <location>
        <begin position="25"/>
        <end position="628"/>
    </location>
</feature>
<dbReference type="RefSeq" id="WP_148068616.1">
    <property type="nucleotide sequence ID" value="NZ_VRZA01000003.1"/>
</dbReference>
<evidence type="ECO:0000256" key="6">
    <source>
        <dbReference type="SAM" id="MobiDB-lite"/>
    </source>
</evidence>
<comment type="caution">
    <text evidence="10">The sequence shown here is derived from an EMBL/GenBank/DDBJ whole genome shotgun (WGS) entry which is preliminary data.</text>
</comment>
<feature type="transmembrane region" description="Helical" evidence="7">
    <location>
        <begin position="433"/>
        <end position="455"/>
    </location>
</feature>
<dbReference type="AlphaFoldDB" id="A0A5C9A2P5"/>
<feature type="transmembrane region" description="Helical" evidence="7">
    <location>
        <begin position="574"/>
        <end position="592"/>
    </location>
</feature>
<keyword evidence="8" id="KW-0732">Signal</keyword>
<feature type="signal peptide" evidence="8">
    <location>
        <begin position="1"/>
        <end position="24"/>
    </location>
</feature>
<sequence length="628" mass="66325">MIRLPGRILSIALLLLASAPALFAADIIVDSPRVLLTGVPAGISVDTAGTDGIGLTLDGRALPSRVESDDLTTAVLAEDATGVVRLEVTRHDQLLHSQEIHVVPGWVSVLPPLVAILLSFLLRSVIPSLFAGLILGAWMINGMTWQGAVTGVFDTMTIYILNAMIDRDHGAIILFTLLIGGMVGIVSRNGGMVGIVNRVLPIARTPKRGQTVIACLGLGIFFDDYANTLIVGNAARPVSDHLKISREKLAYLVDSTAAPVATVAVITTWIGFQVGLIEDAMAGLTGIDQPAYSLFLQSIPYSFYPFLAVFFVFLIVLSGKDFGPMYRAERRARSSGRVTRDAALQSTDQSSGEFGHEPGIPCRARNAVLPIVCLVAGVIGGMYISGEGDSLQEIVGSADAYVVLIWASLLSCMVAFFLSLGQGILRLEECVQAWIAGAQFMLAGLLLLVMAWAIADVTRVLQTAPYLISILGDTLSPYTLPTIVFLLAAGAGFAAGSSWGVMAILMPLVIPLCWAVLQSNGIADAAHMHILYSCIACVLCGAVWSDHCSPISDTTVLSSLATGCDHMDHVTTQLPYALLGGTVAVVICTLPAGYGLPWWMLLATGAVVLYVAHRFLGKATDPPGAGLS</sequence>
<evidence type="ECO:0000313" key="11">
    <source>
        <dbReference type="Proteomes" id="UP000321039"/>
    </source>
</evidence>
<feature type="transmembrane region" description="Helical" evidence="7">
    <location>
        <begin position="169"/>
        <end position="187"/>
    </location>
</feature>
<keyword evidence="2" id="KW-1003">Cell membrane</keyword>
<feature type="transmembrane region" description="Helical" evidence="7">
    <location>
        <begin position="129"/>
        <end position="149"/>
    </location>
</feature>
<evidence type="ECO:0000256" key="4">
    <source>
        <dbReference type="ARBA" id="ARBA00022989"/>
    </source>
</evidence>
<dbReference type="GO" id="GO:0005886">
    <property type="term" value="C:plasma membrane"/>
    <property type="evidence" value="ECO:0007669"/>
    <property type="project" value="UniProtKB-SubCell"/>
</dbReference>
<feature type="transmembrane region" description="Helical" evidence="7">
    <location>
        <begin position="529"/>
        <end position="545"/>
    </location>
</feature>
<feature type="domain" description="Na+/H+ antiporter NhaC-like C-terminal" evidence="9">
    <location>
        <begin position="261"/>
        <end position="587"/>
    </location>
</feature>
<feature type="transmembrane region" description="Helical" evidence="7">
    <location>
        <begin position="398"/>
        <end position="421"/>
    </location>
</feature>
<dbReference type="EMBL" id="VRZA01000003">
    <property type="protein sequence ID" value="TXS94274.1"/>
    <property type="molecule type" value="Genomic_DNA"/>
</dbReference>
<organism evidence="10 11">
    <name type="scientific">Parahaliea maris</name>
    <dbReference type="NCBI Taxonomy" id="2716870"/>
    <lineage>
        <taxon>Bacteria</taxon>
        <taxon>Pseudomonadati</taxon>
        <taxon>Pseudomonadota</taxon>
        <taxon>Gammaproteobacteria</taxon>
        <taxon>Cellvibrionales</taxon>
        <taxon>Halieaceae</taxon>
        <taxon>Parahaliea</taxon>
    </lineage>
</organism>
<dbReference type="PANTHER" id="PTHR43478">
    <property type="entry name" value="NA+/H+ ANTIPORTER-RELATED"/>
    <property type="match status" value="1"/>
</dbReference>
<keyword evidence="11" id="KW-1185">Reference proteome</keyword>
<reference evidence="10 11" key="1">
    <citation type="submission" date="2019-08" db="EMBL/GenBank/DDBJ databases">
        <title>Parahaliea maris sp. nov., isolated from the surface seawater.</title>
        <authorList>
            <person name="Liu Y."/>
        </authorList>
    </citation>
    <scope>NUCLEOTIDE SEQUENCE [LARGE SCALE GENOMIC DNA]</scope>
    <source>
        <strain evidence="10 11">HSLHS9</strain>
    </source>
</reference>
<accession>A0A5C9A2P5</accession>
<dbReference type="Proteomes" id="UP000321039">
    <property type="component" value="Unassembled WGS sequence"/>
</dbReference>
<keyword evidence="3 7" id="KW-0812">Transmembrane</keyword>
<keyword evidence="4 7" id="KW-1133">Transmembrane helix</keyword>